<reference evidence="2 3" key="1">
    <citation type="journal article" date="2013" name="Int. J. Syst. Evol. Microbiol.">
        <title>Hoeflea suaedae sp. nov., an endophytic bacterium isolated from the root of the halophyte Suaeda maritima.</title>
        <authorList>
            <person name="Chung E.J."/>
            <person name="Park J.A."/>
            <person name="Pramanik P."/>
            <person name="Bibi F."/>
            <person name="Jeon C.O."/>
            <person name="Chung Y.R."/>
        </authorList>
    </citation>
    <scope>NUCLEOTIDE SEQUENCE [LARGE SCALE GENOMIC DNA]</scope>
    <source>
        <strain evidence="2 3">YC6898</strain>
    </source>
</reference>
<keyword evidence="3" id="KW-1185">Reference proteome</keyword>
<evidence type="ECO:0000313" key="3">
    <source>
        <dbReference type="Proteomes" id="UP000295131"/>
    </source>
</evidence>
<keyword evidence="1" id="KW-1133">Transmembrane helix</keyword>
<name>A0A4V3A6Z8_9HYPH</name>
<feature type="transmembrane region" description="Helical" evidence="1">
    <location>
        <begin position="100"/>
        <end position="120"/>
    </location>
</feature>
<accession>A0A4V3A6Z8</accession>
<feature type="transmembrane region" description="Helical" evidence="1">
    <location>
        <begin position="57"/>
        <end position="79"/>
    </location>
</feature>
<dbReference type="Proteomes" id="UP000295131">
    <property type="component" value="Unassembled WGS sequence"/>
</dbReference>
<evidence type="ECO:0000313" key="2">
    <source>
        <dbReference type="EMBL" id="TDH35138.1"/>
    </source>
</evidence>
<sequence>MEKIGLRLVLIACLVLAPFCLALGVTLPLIRFETLYVFDSAPSLVDIVSSLALDGDFALAVIVALVSILFPLVKIFVIAAEVTDLPLAPKGRFARTLPQLARWSLMDVLIVAVVIVAAKTGGIATALSQPGLWFYLASASLALIAHMICGRLRRETE</sequence>
<keyword evidence="1" id="KW-0812">Transmembrane</keyword>
<dbReference type="EMBL" id="SMSI01000003">
    <property type="protein sequence ID" value="TDH35138.1"/>
    <property type="molecule type" value="Genomic_DNA"/>
</dbReference>
<feature type="transmembrane region" description="Helical" evidence="1">
    <location>
        <begin position="132"/>
        <end position="152"/>
    </location>
</feature>
<dbReference type="InterPro" id="IPR007498">
    <property type="entry name" value="PqiA-like"/>
</dbReference>
<dbReference type="AlphaFoldDB" id="A0A4V3A6Z8"/>
<protein>
    <submittedName>
        <fullName evidence="2">Paraquat-inducible protein A</fullName>
    </submittedName>
</protein>
<dbReference type="Pfam" id="PF04403">
    <property type="entry name" value="PqiA"/>
    <property type="match status" value="1"/>
</dbReference>
<dbReference type="RefSeq" id="WP_133285423.1">
    <property type="nucleotide sequence ID" value="NZ_SMSI01000003.1"/>
</dbReference>
<dbReference type="OrthoDB" id="5372500at2"/>
<comment type="caution">
    <text evidence="2">The sequence shown here is derived from an EMBL/GenBank/DDBJ whole genome shotgun (WGS) entry which is preliminary data.</text>
</comment>
<keyword evidence="1" id="KW-0472">Membrane</keyword>
<gene>
    <name evidence="2" type="ORF">E2A64_15625</name>
</gene>
<proteinExistence type="predicted"/>
<evidence type="ECO:0000256" key="1">
    <source>
        <dbReference type="SAM" id="Phobius"/>
    </source>
</evidence>
<organism evidence="2 3">
    <name type="scientific">Pseudohoeflea suaedae</name>
    <dbReference type="NCBI Taxonomy" id="877384"/>
    <lineage>
        <taxon>Bacteria</taxon>
        <taxon>Pseudomonadati</taxon>
        <taxon>Pseudomonadota</taxon>
        <taxon>Alphaproteobacteria</taxon>
        <taxon>Hyphomicrobiales</taxon>
        <taxon>Rhizobiaceae</taxon>
        <taxon>Pseudohoeflea</taxon>
    </lineage>
</organism>